<accession>A0ABS0C5C3</accession>
<dbReference type="EMBL" id="JADLRE010000007">
    <property type="protein sequence ID" value="MBF6225579.1"/>
    <property type="molecule type" value="Genomic_DNA"/>
</dbReference>
<dbReference type="Gene3D" id="1.10.12.10">
    <property type="entry name" value="Lyase 2-enoyl-coa Hydratase, Chain A, domain 2"/>
    <property type="match status" value="1"/>
</dbReference>
<sequence>MSNNDSAVPAAAPTATRFTAVQDGKVLRITITNPGRKNAIDYDTMVALGDTFRSAGEDRVVRAIVLTGEGGDFCTGADLSASADEASRGITSDMVMDAANRLVRAIVDAPVPVIVRIRGAAAGVGVGIALAADLVYASEDSYLLLAFINIGLMPDGGAAALVAAAAGRPLAARMALLGERLPAREAAAAGLFTAVVPDDELDGAVEAGVTKIASGPRRALELTKQALNQATLISLDAALAAEKAGQTELLRSPDFVEGATAMLTKRKPVFAD</sequence>
<dbReference type="Proteomes" id="UP000807309">
    <property type="component" value="Unassembled WGS sequence"/>
</dbReference>
<dbReference type="InterPro" id="IPR029045">
    <property type="entry name" value="ClpP/crotonase-like_dom_sf"/>
</dbReference>
<reference evidence="2 3" key="1">
    <citation type="submission" date="2020-10" db="EMBL/GenBank/DDBJ databases">
        <title>Identification of Nocardia species via Next-generation sequencing and recognition of intraspecies genetic diversity.</title>
        <authorList>
            <person name="Li P."/>
            <person name="Li P."/>
            <person name="Lu B."/>
        </authorList>
    </citation>
    <scope>NUCLEOTIDE SEQUENCE [LARGE SCALE GENOMIC DNA]</scope>
    <source>
        <strain evidence="2 3">N-11</strain>
    </source>
</reference>
<keyword evidence="3" id="KW-1185">Reference proteome</keyword>
<dbReference type="PANTHER" id="PTHR43459:SF1">
    <property type="entry name" value="EG:BACN32G11.4 PROTEIN"/>
    <property type="match status" value="1"/>
</dbReference>
<evidence type="ECO:0000313" key="2">
    <source>
        <dbReference type="EMBL" id="MBF6225579.1"/>
    </source>
</evidence>
<dbReference type="Pfam" id="PF00378">
    <property type="entry name" value="ECH_1"/>
    <property type="match status" value="1"/>
</dbReference>
<dbReference type="SUPFAM" id="SSF52096">
    <property type="entry name" value="ClpP/crotonase"/>
    <property type="match status" value="1"/>
</dbReference>
<evidence type="ECO:0000256" key="1">
    <source>
        <dbReference type="ARBA" id="ARBA00005254"/>
    </source>
</evidence>
<dbReference type="RefSeq" id="WP_195032842.1">
    <property type="nucleotide sequence ID" value="NZ_JADLRE010000007.1"/>
</dbReference>
<dbReference type="Gene3D" id="3.90.226.10">
    <property type="entry name" value="2-enoyl-CoA Hydratase, Chain A, domain 1"/>
    <property type="match status" value="1"/>
</dbReference>
<gene>
    <name evidence="2" type="ORF">IU470_10745</name>
</gene>
<protein>
    <submittedName>
        <fullName evidence="2">Enoyl-CoA hydratase</fullName>
    </submittedName>
</protein>
<proteinExistence type="inferred from homology"/>
<dbReference type="PANTHER" id="PTHR43459">
    <property type="entry name" value="ENOYL-COA HYDRATASE"/>
    <property type="match status" value="1"/>
</dbReference>
<dbReference type="CDD" id="cd06558">
    <property type="entry name" value="crotonase-like"/>
    <property type="match status" value="1"/>
</dbReference>
<evidence type="ECO:0000313" key="3">
    <source>
        <dbReference type="Proteomes" id="UP000807309"/>
    </source>
</evidence>
<organism evidence="2 3">
    <name type="scientific">Nocardia abscessus</name>
    <dbReference type="NCBI Taxonomy" id="120957"/>
    <lineage>
        <taxon>Bacteria</taxon>
        <taxon>Bacillati</taxon>
        <taxon>Actinomycetota</taxon>
        <taxon>Actinomycetes</taxon>
        <taxon>Mycobacteriales</taxon>
        <taxon>Nocardiaceae</taxon>
        <taxon>Nocardia</taxon>
    </lineage>
</organism>
<comment type="caution">
    <text evidence="2">The sequence shown here is derived from an EMBL/GenBank/DDBJ whole genome shotgun (WGS) entry which is preliminary data.</text>
</comment>
<dbReference type="InterPro" id="IPR001753">
    <property type="entry name" value="Enoyl-CoA_hydra/iso"/>
</dbReference>
<dbReference type="InterPro" id="IPR014748">
    <property type="entry name" value="Enoyl-CoA_hydra_C"/>
</dbReference>
<name>A0ABS0C5C3_9NOCA</name>
<comment type="similarity">
    <text evidence="1">Belongs to the enoyl-CoA hydratase/isomerase family.</text>
</comment>